<protein>
    <submittedName>
        <fullName evidence="1">Uncharacterized protein</fullName>
    </submittedName>
</protein>
<comment type="caution">
    <text evidence="1">The sequence shown here is derived from an EMBL/GenBank/DDBJ whole genome shotgun (WGS) entry which is preliminary data.</text>
</comment>
<evidence type="ECO:0000313" key="1">
    <source>
        <dbReference type="EMBL" id="MPN04728.1"/>
    </source>
</evidence>
<accession>A0A645ERT0</accession>
<dbReference type="AlphaFoldDB" id="A0A645ERT0"/>
<organism evidence="1">
    <name type="scientific">bioreactor metagenome</name>
    <dbReference type="NCBI Taxonomy" id="1076179"/>
    <lineage>
        <taxon>unclassified sequences</taxon>
        <taxon>metagenomes</taxon>
        <taxon>ecological metagenomes</taxon>
    </lineage>
</organism>
<name>A0A645ERT0_9ZZZZ</name>
<gene>
    <name evidence="1" type="ORF">SDC9_151973</name>
</gene>
<dbReference type="EMBL" id="VSSQ01050647">
    <property type="protein sequence ID" value="MPN04728.1"/>
    <property type="molecule type" value="Genomic_DNA"/>
</dbReference>
<sequence>MKKTLAMMLAIALVMALSTTALALEIPDSKITITAQPVDYRSAISGYAQPVNKSYVANESYAALVSIEIPTYMNTSGLSIEVTPKGCTVEDVSALALATGDYLLTGMVLTPGATLKVTIKDTARDTANTTAELYDALYNDRTVSATATLGITSTATDAIPTIPKTGAPVQIGGAALCLFLAAGLMWRRKHA</sequence>
<reference evidence="1" key="1">
    <citation type="submission" date="2019-08" db="EMBL/GenBank/DDBJ databases">
        <authorList>
            <person name="Kucharzyk K."/>
            <person name="Murdoch R.W."/>
            <person name="Higgins S."/>
            <person name="Loffler F."/>
        </authorList>
    </citation>
    <scope>NUCLEOTIDE SEQUENCE</scope>
</reference>
<proteinExistence type="predicted"/>